<dbReference type="GO" id="GO:0005737">
    <property type="term" value="C:cytoplasm"/>
    <property type="evidence" value="ECO:0007669"/>
    <property type="project" value="TreeGrafter"/>
</dbReference>
<feature type="compositionally biased region" description="Polar residues" evidence="14">
    <location>
        <begin position="1498"/>
        <end position="1510"/>
    </location>
</feature>
<feature type="region of interest" description="Disordered" evidence="14">
    <location>
        <begin position="658"/>
        <end position="680"/>
    </location>
</feature>
<name>A0A2A4K240_HELVI</name>
<feature type="region of interest" description="Disordered" evidence="14">
    <location>
        <begin position="1232"/>
        <end position="1253"/>
    </location>
</feature>
<dbReference type="EMBL" id="NWSH01000241">
    <property type="protein sequence ID" value="PCG78086.1"/>
    <property type="molecule type" value="Genomic_DNA"/>
</dbReference>
<evidence type="ECO:0000256" key="13">
    <source>
        <dbReference type="ARBA" id="ARBA00049360"/>
    </source>
</evidence>
<feature type="compositionally biased region" description="Basic and acidic residues" evidence="14">
    <location>
        <begin position="1641"/>
        <end position="1653"/>
    </location>
</feature>
<dbReference type="GO" id="GO:0003677">
    <property type="term" value="F:DNA binding"/>
    <property type="evidence" value="ECO:0007669"/>
    <property type="project" value="UniProtKB-KW"/>
</dbReference>
<feature type="compositionally biased region" description="Basic and acidic residues" evidence="14">
    <location>
        <begin position="1611"/>
        <end position="1627"/>
    </location>
</feature>
<evidence type="ECO:0000256" key="5">
    <source>
        <dbReference type="ARBA" id="ARBA00022801"/>
    </source>
</evidence>
<feature type="region of interest" description="Disordered" evidence="14">
    <location>
        <begin position="829"/>
        <end position="957"/>
    </location>
</feature>
<evidence type="ECO:0000256" key="8">
    <source>
        <dbReference type="ARBA" id="ARBA00023125"/>
    </source>
</evidence>
<evidence type="ECO:0000256" key="7">
    <source>
        <dbReference type="ARBA" id="ARBA00022840"/>
    </source>
</evidence>
<feature type="compositionally biased region" description="Basic residues" evidence="14">
    <location>
        <begin position="1594"/>
        <end position="1610"/>
    </location>
</feature>
<dbReference type="GO" id="GO:0000724">
    <property type="term" value="P:double-strand break repair via homologous recombination"/>
    <property type="evidence" value="ECO:0007669"/>
    <property type="project" value="TreeGrafter"/>
</dbReference>
<dbReference type="GO" id="GO:0005524">
    <property type="term" value="F:ATP binding"/>
    <property type="evidence" value="ECO:0007669"/>
    <property type="project" value="UniProtKB-KW"/>
</dbReference>
<evidence type="ECO:0000259" key="15">
    <source>
        <dbReference type="PROSITE" id="PS51192"/>
    </source>
</evidence>
<comment type="subcellular location">
    <subcellularLocation>
        <location evidence="1">Nucleus</location>
    </subcellularLocation>
</comment>
<comment type="caution">
    <text evidence="17">The sequence shown here is derived from an EMBL/GenBank/DDBJ whole genome shotgun (WGS) entry which is preliminary data.</text>
</comment>
<keyword evidence="6" id="KW-0347">Helicase</keyword>
<feature type="region of interest" description="Disordered" evidence="14">
    <location>
        <begin position="1267"/>
        <end position="1310"/>
    </location>
</feature>
<feature type="domain" description="Helicase ATP-binding" evidence="15">
    <location>
        <begin position="27"/>
        <end position="202"/>
    </location>
</feature>
<dbReference type="InterPro" id="IPR001650">
    <property type="entry name" value="Helicase_C-like"/>
</dbReference>
<dbReference type="PROSITE" id="PS00690">
    <property type="entry name" value="DEAH_ATP_HELICASE"/>
    <property type="match status" value="1"/>
</dbReference>
<dbReference type="InterPro" id="IPR002464">
    <property type="entry name" value="DNA/RNA_helicase_DEAH_CS"/>
</dbReference>
<keyword evidence="10" id="KW-0539">Nucleus</keyword>
<dbReference type="Pfam" id="PF08236">
    <property type="entry name" value="SRI"/>
    <property type="match status" value="2"/>
</dbReference>
<dbReference type="PROSITE" id="PS51192">
    <property type="entry name" value="HELICASE_ATP_BIND_1"/>
    <property type="match status" value="1"/>
</dbReference>
<dbReference type="InterPro" id="IPR027417">
    <property type="entry name" value="P-loop_NTPase"/>
</dbReference>
<dbReference type="GO" id="GO:0005694">
    <property type="term" value="C:chromosome"/>
    <property type="evidence" value="ECO:0007669"/>
    <property type="project" value="InterPro"/>
</dbReference>
<dbReference type="PROSITE" id="PS51194">
    <property type="entry name" value="HELICASE_CTER"/>
    <property type="match status" value="1"/>
</dbReference>
<dbReference type="InterPro" id="IPR011545">
    <property type="entry name" value="DEAD/DEAH_box_helicase_dom"/>
</dbReference>
<feature type="region of interest" description="Disordered" evidence="14">
    <location>
        <begin position="1585"/>
        <end position="1653"/>
    </location>
</feature>
<keyword evidence="3" id="KW-0479">Metal-binding</keyword>
<dbReference type="Pfam" id="PF16124">
    <property type="entry name" value="RecQ_Zn_bind"/>
    <property type="match status" value="1"/>
</dbReference>
<feature type="compositionally biased region" description="Polar residues" evidence="14">
    <location>
        <begin position="925"/>
        <end position="937"/>
    </location>
</feature>
<feature type="region of interest" description="Disordered" evidence="14">
    <location>
        <begin position="1012"/>
        <end position="1080"/>
    </location>
</feature>
<dbReference type="GO" id="GO:0016787">
    <property type="term" value="F:hydrolase activity"/>
    <property type="evidence" value="ECO:0007669"/>
    <property type="project" value="UniProtKB-KW"/>
</dbReference>
<dbReference type="EC" id="5.6.2.4" evidence="12"/>
<feature type="compositionally biased region" description="Polar residues" evidence="14">
    <location>
        <begin position="1296"/>
        <end position="1310"/>
    </location>
</feature>
<evidence type="ECO:0000259" key="16">
    <source>
        <dbReference type="PROSITE" id="PS51194"/>
    </source>
</evidence>
<feature type="region of interest" description="Disordered" evidence="14">
    <location>
        <begin position="462"/>
        <end position="490"/>
    </location>
</feature>
<keyword evidence="4" id="KW-0547">Nucleotide-binding</keyword>
<proteinExistence type="inferred from homology"/>
<feature type="region of interest" description="Disordered" evidence="14">
    <location>
        <begin position="694"/>
        <end position="737"/>
    </location>
</feature>
<dbReference type="GO" id="GO:0006355">
    <property type="term" value="P:regulation of DNA-templated transcription"/>
    <property type="evidence" value="ECO:0007669"/>
    <property type="project" value="InterPro"/>
</dbReference>
<comment type="similarity">
    <text evidence="2">Belongs to the helicase family. RecQ subfamily.</text>
</comment>
<dbReference type="SMART" id="SM00487">
    <property type="entry name" value="DEXDc"/>
    <property type="match status" value="1"/>
</dbReference>
<dbReference type="STRING" id="7102.A0A2A4K240"/>
<evidence type="ECO:0000256" key="14">
    <source>
        <dbReference type="SAM" id="MobiDB-lite"/>
    </source>
</evidence>
<feature type="compositionally biased region" description="Basic residues" evidence="14">
    <location>
        <begin position="1628"/>
        <end position="1640"/>
    </location>
</feature>
<gene>
    <name evidence="17" type="ORF">B5V51_5317</name>
</gene>
<dbReference type="InterPro" id="IPR004589">
    <property type="entry name" value="DNA_helicase_ATP-dep_RecQ"/>
</dbReference>
<dbReference type="InterPro" id="IPR014001">
    <property type="entry name" value="Helicase_ATP-bd"/>
</dbReference>
<dbReference type="GO" id="GO:0009378">
    <property type="term" value="F:four-way junction helicase activity"/>
    <property type="evidence" value="ECO:0007669"/>
    <property type="project" value="TreeGrafter"/>
</dbReference>
<keyword evidence="8" id="KW-0238">DNA-binding</keyword>
<feature type="domain" description="Helicase C-terminal" evidence="16">
    <location>
        <begin position="227"/>
        <end position="390"/>
    </location>
</feature>
<keyword evidence="7" id="KW-0067">ATP-binding</keyword>
<organism evidence="17">
    <name type="scientific">Heliothis virescens</name>
    <name type="common">Tobacco budworm moth</name>
    <dbReference type="NCBI Taxonomy" id="7102"/>
    <lineage>
        <taxon>Eukaryota</taxon>
        <taxon>Metazoa</taxon>
        <taxon>Ecdysozoa</taxon>
        <taxon>Arthropoda</taxon>
        <taxon>Hexapoda</taxon>
        <taxon>Insecta</taxon>
        <taxon>Pterygota</taxon>
        <taxon>Neoptera</taxon>
        <taxon>Endopterygota</taxon>
        <taxon>Lepidoptera</taxon>
        <taxon>Glossata</taxon>
        <taxon>Ditrysia</taxon>
        <taxon>Noctuoidea</taxon>
        <taxon>Noctuidae</taxon>
        <taxon>Heliothinae</taxon>
        <taxon>Heliothis</taxon>
    </lineage>
</organism>
<dbReference type="SUPFAM" id="SSF52540">
    <property type="entry name" value="P-loop containing nucleoside triphosphate hydrolases"/>
    <property type="match status" value="1"/>
</dbReference>
<comment type="catalytic activity">
    <reaction evidence="11">
        <text>Couples ATP hydrolysis with the unwinding of duplex DNA by translocating in the 3'-5' direction.</text>
        <dbReference type="EC" id="5.6.2.4"/>
    </reaction>
</comment>
<feature type="compositionally biased region" description="Polar residues" evidence="14">
    <location>
        <begin position="874"/>
        <end position="895"/>
    </location>
</feature>
<feature type="compositionally biased region" description="Basic and acidic residues" evidence="14">
    <location>
        <begin position="1068"/>
        <end position="1080"/>
    </location>
</feature>
<evidence type="ECO:0000256" key="10">
    <source>
        <dbReference type="ARBA" id="ARBA00023242"/>
    </source>
</evidence>
<dbReference type="Pfam" id="PF00270">
    <property type="entry name" value="DEAD"/>
    <property type="match status" value="1"/>
</dbReference>
<dbReference type="PANTHER" id="PTHR13710">
    <property type="entry name" value="DNA HELICASE RECQ FAMILY MEMBER"/>
    <property type="match status" value="1"/>
</dbReference>
<dbReference type="GO" id="GO:0005634">
    <property type="term" value="C:nucleus"/>
    <property type="evidence" value="ECO:0007669"/>
    <property type="project" value="UniProtKB-SubCell"/>
</dbReference>
<evidence type="ECO:0000256" key="1">
    <source>
        <dbReference type="ARBA" id="ARBA00004123"/>
    </source>
</evidence>
<evidence type="ECO:0000313" key="17">
    <source>
        <dbReference type="EMBL" id="PCG78086.1"/>
    </source>
</evidence>
<keyword evidence="9" id="KW-0413">Isomerase</keyword>
<evidence type="ECO:0000256" key="11">
    <source>
        <dbReference type="ARBA" id="ARBA00034617"/>
    </source>
</evidence>
<feature type="region of interest" description="Disordered" evidence="14">
    <location>
        <begin position="1402"/>
        <end position="1530"/>
    </location>
</feature>
<evidence type="ECO:0000256" key="6">
    <source>
        <dbReference type="ARBA" id="ARBA00022806"/>
    </source>
</evidence>
<dbReference type="GO" id="GO:0043138">
    <property type="term" value="F:3'-5' DNA helicase activity"/>
    <property type="evidence" value="ECO:0007669"/>
    <property type="project" value="UniProtKB-EC"/>
</dbReference>
<dbReference type="CDD" id="cd18794">
    <property type="entry name" value="SF2_C_RecQ"/>
    <property type="match status" value="1"/>
</dbReference>
<feature type="compositionally biased region" description="Basic and acidic residues" evidence="14">
    <location>
        <begin position="1511"/>
        <end position="1525"/>
    </location>
</feature>
<feature type="compositionally biased region" description="Basic and acidic residues" evidence="14">
    <location>
        <begin position="938"/>
        <end position="952"/>
    </location>
</feature>
<feature type="compositionally biased region" description="Basic and acidic residues" evidence="14">
    <location>
        <begin position="1038"/>
        <end position="1054"/>
    </location>
</feature>
<feature type="compositionally biased region" description="Acidic residues" evidence="14">
    <location>
        <begin position="897"/>
        <end position="911"/>
    </location>
</feature>
<feature type="compositionally biased region" description="Basic residues" evidence="14">
    <location>
        <begin position="1021"/>
        <end position="1037"/>
    </location>
</feature>
<reference evidence="17" key="1">
    <citation type="submission" date="2017-09" db="EMBL/GenBank/DDBJ databases">
        <title>Contemporary evolution of a Lepidopteran species, Heliothis virescens, in response to modern agricultural practices.</title>
        <authorList>
            <person name="Fritz M.L."/>
            <person name="Deyonke A.M."/>
            <person name="Papanicolaou A."/>
            <person name="Micinski S."/>
            <person name="Westbrook J."/>
            <person name="Gould F."/>
        </authorList>
    </citation>
    <scope>NUCLEOTIDE SEQUENCE [LARGE SCALE GENOMIC DNA]</scope>
    <source>
        <strain evidence="17">HvINT-</strain>
        <tissue evidence="17">Whole body</tissue>
    </source>
</reference>
<keyword evidence="5" id="KW-0378">Hydrolase</keyword>
<evidence type="ECO:0000256" key="12">
    <source>
        <dbReference type="ARBA" id="ARBA00034808"/>
    </source>
</evidence>
<dbReference type="InterPro" id="IPR013257">
    <property type="entry name" value="SRI"/>
</dbReference>
<dbReference type="SMART" id="SM00490">
    <property type="entry name" value="HELICc"/>
    <property type="match status" value="1"/>
</dbReference>
<dbReference type="Gene3D" id="6.10.250.3140">
    <property type="match status" value="1"/>
</dbReference>
<feature type="compositionally biased region" description="Acidic residues" evidence="14">
    <location>
        <begin position="1470"/>
        <end position="1484"/>
    </location>
</feature>
<dbReference type="FunFam" id="3.40.50.300:FF:000444">
    <property type="entry name" value="ATP-dependent DNA helicase"/>
    <property type="match status" value="1"/>
</dbReference>
<evidence type="ECO:0000256" key="9">
    <source>
        <dbReference type="ARBA" id="ARBA00023235"/>
    </source>
</evidence>
<feature type="compositionally biased region" description="Polar residues" evidence="14">
    <location>
        <begin position="1447"/>
        <end position="1468"/>
    </location>
</feature>
<evidence type="ECO:0000256" key="3">
    <source>
        <dbReference type="ARBA" id="ARBA00022723"/>
    </source>
</evidence>
<comment type="catalytic activity">
    <reaction evidence="13">
        <text>ATP + H2O = ADP + phosphate + H(+)</text>
        <dbReference type="Rhea" id="RHEA:13065"/>
        <dbReference type="ChEBI" id="CHEBI:15377"/>
        <dbReference type="ChEBI" id="CHEBI:15378"/>
        <dbReference type="ChEBI" id="CHEBI:30616"/>
        <dbReference type="ChEBI" id="CHEBI:43474"/>
        <dbReference type="ChEBI" id="CHEBI:456216"/>
    </reaction>
</comment>
<dbReference type="Gene3D" id="3.40.50.300">
    <property type="entry name" value="P-loop containing nucleotide triphosphate hydrolases"/>
    <property type="match status" value="2"/>
</dbReference>
<feature type="compositionally biased region" description="Polar residues" evidence="14">
    <location>
        <begin position="723"/>
        <end position="737"/>
    </location>
</feature>
<dbReference type="PANTHER" id="PTHR13710:SF152">
    <property type="entry name" value="ATP-DEPENDENT DNA HELICASE Q5"/>
    <property type="match status" value="1"/>
</dbReference>
<feature type="region of interest" description="Disordered" evidence="14">
    <location>
        <begin position="507"/>
        <end position="528"/>
    </location>
</feature>
<feature type="compositionally biased region" description="Basic and acidic residues" evidence="14">
    <location>
        <begin position="512"/>
        <end position="526"/>
    </location>
</feature>
<protein>
    <recommendedName>
        <fullName evidence="12">DNA 3'-5' helicase</fullName>
        <ecNumber evidence="12">5.6.2.4</ecNumber>
    </recommendedName>
</protein>
<dbReference type="InterPro" id="IPR032284">
    <property type="entry name" value="RecQ_Zn-bd"/>
</dbReference>
<evidence type="ECO:0000256" key="4">
    <source>
        <dbReference type="ARBA" id="ARBA00022741"/>
    </source>
</evidence>
<dbReference type="Pfam" id="PF00271">
    <property type="entry name" value="Helicase_C"/>
    <property type="match status" value="1"/>
</dbReference>
<dbReference type="NCBIfam" id="TIGR00614">
    <property type="entry name" value="recQ_fam"/>
    <property type="match status" value="1"/>
</dbReference>
<sequence length="1735" mass="196761">MDNVTEKLFQCFGHRKFKSELQERAIRAIARGVHDVYVSMPTGSGKSLCFQLPAMLQDNKVAIVFSPLLALIKDQIDHLSKIKITAESINSKMTSKDRERVLNDLRSMKPNTRFLYVTPEQAATGTFKSLLEHLVKYKKVSYVVVDEAHCVSEWGHDFRPDYLKLGDLREQYKSVPWVALTATASAEVAKDILSNLKLLLPVAQYKTPSFRRNLFYDVVYQNCIDDEVGHLMEFLKKSLKEDENVKPKDKNAVIVYCRTREQTEDLANMLCKRGLMSLAYHGGLKSGDRITVQERWSRGEVPCVCATVSFGMGVDKASVRAVAHWGIAQNVAAYYQESGRAGRDGKPAFCRIYYCRSERNAVDFLLKSEVGRSKTPEQKNRCKVAYKSFEIMVKYCEEIKCRHKVFAEYFGEEIPKCGGRCDVCADERNVRRALDQHQRRASSAQLRSGGLVVNQDVSDLYGEGRQGQKKEAESYYGGGGDSGDSDGESNRRRIAQETKSLIMQEFANRKKRTEDKKSNNDAEFAKNSKCKAAQSTANKVTGLTVSSRDGYLTLLTDALSNNFHTTKDRDNFDKPLSRQNIEQCAIELEYEAFSNSTVISLYRRAMSKLIASVKSCKDEIYPQLKNFDEKKYEATRELERIQNNNGFITASQLDRENKNEARKLCKADKESKRKANSFRRDPLTQTKLKNFFKASSAESPEATSHESDNDGLVIDDNDEDSKSSVNNDCQTNSNDTTLKLNEISSEVVDKNENTQTIVDHVTSLDISKMKSDKDSKTLVINITLKGIPNKHKESNVDKEQEDIRHKNIKLKDETKIDCKVSKSKAPSKRKIKALFGESSDSEDERKISKKIKVKDRDKGDHKKKNSKLNDSTKESTNQQSTKRQDTSIESTSLFGQSDDESEKELVIDDGTDLTVNKSEEETLIISDTKNYQNTSDSIESKNDRDSSSDENKQILSSDSLLVEGDDANLNKARKLSLEADAVLQKLQMFKDVPPEPEPLEKQLDIDTTQEILNIKSSPSPSKHKDKSISKHKLSLSKRSKEERKSREGKSDKHRSEKPHRKDGKHKSKTDAHKNNETTTKKAEKVDLAGLVVKLLMPYYKKKKISSRDLFKTTARHIVHQLLAIQVTEEAAIDLLLKKTFGKEFKIENESDLVVKLNLSNIFRATPFGLYEKSPIVKRLYVRAIRLPSCKDEIYPQLKNFDEKKYEATRELERIQNNNGFITASQLDRENKNEARKLCKADKESKRKANSFRRDPLTQTKLKNFFKASSAESPEATSHESDNDGLVIDDNDEDSKSSVNNDCQTNSNDTTLKLNEISSEVVDKNENTQTIVDHVTSLDISKMKSDKDSKTLVINITLKGIPNKHKESNVDKEQEDIRHKNIKLKDETKIDCKVSKSKAPSKRKIKALFGESSDSEDERKISKKIKVKDRDKGDHKKKNSKLNDSTKESTNQQSTKRQDTSIESTSLFGQSDDESEKELVIDDGTDLTVNKSEEETLIISDTKNYQNTSDSIESKNDRDSSSDENKQILSSDSLLVEGDDANLNKARKLSLEADAVLQKLQMFKDVPPEPEPLEKQLDIDTTQEILNIKSSPSPSKHKDKSISKHKLSLSKRSKEERKSREGKSDKHRSEKPHRKDGKHKSKTDAHKNNETTTKKAEKVDLAGLVVKLLMPYYKKKKISSRDLFKTTARHIVHQLLAIQVTEEAAIDLLLKKTFGKEFKIENESDLVVKLNLSNVV</sequence>
<evidence type="ECO:0000256" key="2">
    <source>
        <dbReference type="ARBA" id="ARBA00005446"/>
    </source>
</evidence>
<dbReference type="GO" id="GO:0046872">
    <property type="term" value="F:metal ion binding"/>
    <property type="evidence" value="ECO:0007669"/>
    <property type="project" value="UniProtKB-KW"/>
</dbReference>
<feature type="compositionally biased region" description="Basic residues" evidence="14">
    <location>
        <begin position="1055"/>
        <end position="1067"/>
    </location>
</feature>
<accession>A0A2A4K240</accession>